<proteinExistence type="predicted"/>
<gene>
    <name evidence="1" type="ORF">ACG02S_01265</name>
</gene>
<evidence type="ECO:0008006" key="3">
    <source>
        <dbReference type="Google" id="ProtNLM"/>
    </source>
</evidence>
<dbReference type="Proteomes" id="UP001606300">
    <property type="component" value="Unassembled WGS sequence"/>
</dbReference>
<evidence type="ECO:0000313" key="2">
    <source>
        <dbReference type="Proteomes" id="UP001606300"/>
    </source>
</evidence>
<organism evidence="1 2">
    <name type="scientific">Pelomonas dachongensis</name>
    <dbReference type="NCBI Taxonomy" id="3299029"/>
    <lineage>
        <taxon>Bacteria</taxon>
        <taxon>Pseudomonadati</taxon>
        <taxon>Pseudomonadota</taxon>
        <taxon>Betaproteobacteria</taxon>
        <taxon>Burkholderiales</taxon>
        <taxon>Sphaerotilaceae</taxon>
        <taxon>Roseateles</taxon>
    </lineage>
</organism>
<dbReference type="InterPro" id="IPR014719">
    <property type="entry name" value="Ribosomal_bL12_C/ClpS-like"/>
</dbReference>
<reference evidence="1 2" key="1">
    <citation type="submission" date="2024-09" db="EMBL/GenBank/DDBJ databases">
        <title>Novel species of the genus Pelomonas and Roseateles isolated from streams.</title>
        <authorList>
            <person name="Lu H."/>
        </authorList>
    </citation>
    <scope>NUCLEOTIDE SEQUENCE [LARGE SCALE GENOMIC DNA]</scope>
    <source>
        <strain evidence="1 2">DC23W</strain>
    </source>
</reference>
<accession>A0ABW7EGC7</accession>
<evidence type="ECO:0000313" key="1">
    <source>
        <dbReference type="EMBL" id="MFG6412521.1"/>
    </source>
</evidence>
<comment type="caution">
    <text evidence="1">The sequence shown here is derived from an EMBL/GenBank/DDBJ whole genome shotgun (WGS) entry which is preliminary data.</text>
</comment>
<dbReference type="EMBL" id="JBIGHY010000001">
    <property type="protein sequence ID" value="MFG6412521.1"/>
    <property type="molecule type" value="Genomic_DNA"/>
</dbReference>
<sequence>MEIALLALVVMGFIVLNAVLRVERRVSQLQAQQAELIRHLGLVPDTEPSFEVRALARDPKRRIEAIKLYRRQSGAELRDARQVVDGLVGRG</sequence>
<dbReference type="RefSeq" id="WP_394468626.1">
    <property type="nucleotide sequence ID" value="NZ_JBIGHY010000001.1"/>
</dbReference>
<keyword evidence="2" id="KW-1185">Reference proteome</keyword>
<dbReference type="Gene3D" id="3.30.1390.10">
    <property type="match status" value="1"/>
</dbReference>
<protein>
    <recommendedName>
        <fullName evidence="3">Ribosomal protein L7/L12 C-terminal domain-containing protein</fullName>
    </recommendedName>
</protein>
<name>A0ABW7EGC7_9BURK</name>